<keyword evidence="1" id="KW-0479">Metal-binding</keyword>
<dbReference type="OrthoDB" id="10068084at2759"/>
<evidence type="ECO:0000313" key="3">
    <source>
        <dbReference type="RefSeq" id="XP_042589436.1"/>
    </source>
</evidence>
<dbReference type="GO" id="GO:0003676">
    <property type="term" value="F:nucleic acid binding"/>
    <property type="evidence" value="ECO:0007669"/>
    <property type="project" value="InterPro"/>
</dbReference>
<reference evidence="3" key="1">
    <citation type="submission" date="2025-08" db="UniProtKB">
        <authorList>
            <consortium name="RefSeq"/>
        </authorList>
    </citation>
    <scope>IDENTIFICATION</scope>
    <source>
        <tissue evidence="3">Muscle</tissue>
    </source>
</reference>
<organism evidence="3">
    <name type="scientific">Cyprinus carpio</name>
    <name type="common">Common carp</name>
    <dbReference type="NCBI Taxonomy" id="7962"/>
    <lineage>
        <taxon>Eukaryota</taxon>
        <taxon>Metazoa</taxon>
        <taxon>Chordata</taxon>
        <taxon>Craniata</taxon>
        <taxon>Vertebrata</taxon>
        <taxon>Euteleostomi</taxon>
        <taxon>Actinopterygii</taxon>
        <taxon>Neopterygii</taxon>
        <taxon>Teleostei</taxon>
        <taxon>Ostariophysi</taxon>
        <taxon>Cypriniformes</taxon>
        <taxon>Cyprinidae</taxon>
        <taxon>Cyprininae</taxon>
        <taxon>Cyprinus</taxon>
    </lineage>
</organism>
<gene>
    <name evidence="3" type="primary">LOC122138843</name>
</gene>
<dbReference type="KEGG" id="ccar:122138843"/>
<proteinExistence type="predicted"/>
<protein>
    <submittedName>
        <fullName evidence="3">Uncharacterized protein LOC122138843</fullName>
    </submittedName>
</protein>
<evidence type="ECO:0000259" key="2">
    <source>
        <dbReference type="PROSITE" id="PS50158"/>
    </source>
</evidence>
<keyword evidence="1" id="KW-0862">Zinc</keyword>
<dbReference type="InterPro" id="IPR001878">
    <property type="entry name" value="Znf_CCHC"/>
</dbReference>
<dbReference type="RefSeq" id="XP_042589436.1">
    <property type="nucleotide sequence ID" value="XM_042733502.1"/>
</dbReference>
<dbReference type="GO" id="GO:0008270">
    <property type="term" value="F:zinc ion binding"/>
    <property type="evidence" value="ECO:0007669"/>
    <property type="project" value="UniProtKB-KW"/>
</dbReference>
<dbReference type="GeneID" id="122138843"/>
<evidence type="ECO:0000256" key="1">
    <source>
        <dbReference type="PROSITE-ProRule" id="PRU00047"/>
    </source>
</evidence>
<dbReference type="Proteomes" id="UP001155660">
    <property type="component" value="Chromosome B11"/>
</dbReference>
<name>A0A9Q9WUU8_CYPCA</name>
<dbReference type="AlphaFoldDB" id="A0A9Q9WUU8"/>
<accession>A0A9Q9WUU8</accession>
<feature type="domain" description="CCHC-type" evidence="2">
    <location>
        <begin position="445"/>
        <end position="458"/>
    </location>
</feature>
<sequence length="476" mass="53381">MATLRELRWEIEKQLHLLVSSSNCKALYKVALCCAEEEEKGVPDGDATEVELYDFIVDFMRGEQLQRLEDQGMASLLTLHDLVHELTATEQDSASDVAENEETVGLVSRPASTSAAARVQVAQTPGLTSHSRAEQTIPLPRVSEQMTGLIKFSDVASYLPRREFKIYGGQISDSNSDLSFNSICKQIDEGIAENFSESEVIQRLKVIKPSTFKEMLITKDSLTVAELKRFLRAHLRDKSSTELFQELSNAKQQDKESPQQFMYRLMGLKQRVWFASEQTESEFQYDRKLVQGVFLHSLYQGLNEKYTFVRRDIKAAIGTQETSDDQILELITQSVSEETEGQKRMGHTYKSKVTIASVTQQEDVKGQCSSLNHAEVRANRDAIHELSVQVSALTKNLEKVVMSMGPGVQQQTQTVAASAQQPVKSEAKGKCQQCIAQNVEVCTHCFFCGQAGHRAVGCLMKSRALKERRSLGRDHQ</sequence>
<dbReference type="PROSITE" id="PS50158">
    <property type="entry name" value="ZF_CCHC"/>
    <property type="match status" value="1"/>
</dbReference>
<keyword evidence="1" id="KW-0863">Zinc-finger</keyword>